<dbReference type="InterPro" id="IPR000182">
    <property type="entry name" value="GNAT_dom"/>
</dbReference>
<evidence type="ECO:0000313" key="2">
    <source>
        <dbReference type="EMBL" id="SNX75420.1"/>
    </source>
</evidence>
<proteinExistence type="predicted"/>
<dbReference type="CDD" id="cd04301">
    <property type="entry name" value="NAT_SF"/>
    <property type="match status" value="1"/>
</dbReference>
<evidence type="ECO:0000259" key="1">
    <source>
        <dbReference type="Pfam" id="PF00583"/>
    </source>
</evidence>
<dbReference type="GO" id="GO:0016747">
    <property type="term" value="F:acyltransferase activity, transferring groups other than amino-acyl groups"/>
    <property type="evidence" value="ECO:0007669"/>
    <property type="project" value="InterPro"/>
</dbReference>
<gene>
    <name evidence="2" type="ORF">SAMN05877753_11263</name>
</gene>
<dbReference type="RefSeq" id="WP_342745904.1">
    <property type="nucleotide sequence ID" value="NZ_JBEPMQ010000015.1"/>
</dbReference>
<dbReference type="Pfam" id="PF00583">
    <property type="entry name" value="Acetyltransf_1"/>
    <property type="match status" value="1"/>
</dbReference>
<protein>
    <submittedName>
        <fullName evidence="2">Acetyltransferase (GNAT) family protein</fullName>
    </submittedName>
</protein>
<accession>A0A285D6I0</accession>
<keyword evidence="3" id="KW-1185">Reference proteome</keyword>
<dbReference type="PANTHER" id="PTHR43233:SF1">
    <property type="entry name" value="FAMILY N-ACETYLTRANSFERASE, PUTATIVE (AFU_ORTHOLOGUE AFUA_6G03350)-RELATED"/>
    <property type="match status" value="1"/>
</dbReference>
<evidence type="ECO:0000313" key="3">
    <source>
        <dbReference type="Proteomes" id="UP000219546"/>
    </source>
</evidence>
<dbReference type="Gene3D" id="3.40.630.30">
    <property type="match status" value="1"/>
</dbReference>
<feature type="domain" description="N-acetyltransferase" evidence="1">
    <location>
        <begin position="64"/>
        <end position="119"/>
    </location>
</feature>
<dbReference type="Proteomes" id="UP000219546">
    <property type="component" value="Unassembled WGS sequence"/>
</dbReference>
<dbReference type="InterPro" id="IPR053144">
    <property type="entry name" value="Acetyltransferase_Butenolide"/>
</dbReference>
<reference evidence="2 3" key="1">
    <citation type="submission" date="2017-08" db="EMBL/GenBank/DDBJ databases">
        <authorList>
            <person name="de Groot N.N."/>
        </authorList>
    </citation>
    <scope>NUCLEOTIDE SEQUENCE [LARGE SCALE GENOMIC DNA]</scope>
    <source>
        <strain evidence="2 3">JC228</strain>
    </source>
</reference>
<organism evidence="2 3">
    <name type="scientific">Bacillus oleivorans</name>
    <dbReference type="NCBI Taxonomy" id="1448271"/>
    <lineage>
        <taxon>Bacteria</taxon>
        <taxon>Bacillati</taxon>
        <taxon>Bacillota</taxon>
        <taxon>Bacilli</taxon>
        <taxon>Bacillales</taxon>
        <taxon>Bacillaceae</taxon>
        <taxon>Bacillus</taxon>
    </lineage>
</organism>
<dbReference type="PANTHER" id="PTHR43233">
    <property type="entry name" value="FAMILY N-ACETYLTRANSFERASE, PUTATIVE (AFU_ORTHOLOGUE AFUA_6G03350)-RELATED"/>
    <property type="match status" value="1"/>
</dbReference>
<name>A0A285D6I0_9BACI</name>
<keyword evidence="2" id="KW-0808">Transferase</keyword>
<dbReference type="AlphaFoldDB" id="A0A285D6I0"/>
<sequence>MWVNKGFSISTKKEYLDLPLIHNFLSQEAYWSKGIPEQIVKKAIEVSPLCFGVYKGEAGKDGFEQVGFARVITDLATFAYLCDVFILPDYRKLGLSKWLMDIITNHSELQVVRRFMLATNDAHSL</sequence>
<dbReference type="SUPFAM" id="SSF55729">
    <property type="entry name" value="Acyl-CoA N-acyltransferases (Nat)"/>
    <property type="match status" value="1"/>
</dbReference>
<dbReference type="EMBL" id="OAOP01000012">
    <property type="protein sequence ID" value="SNX75420.1"/>
    <property type="molecule type" value="Genomic_DNA"/>
</dbReference>
<dbReference type="InterPro" id="IPR016181">
    <property type="entry name" value="Acyl_CoA_acyltransferase"/>
</dbReference>